<gene>
    <name evidence="2" type="ORF">QF205_11465</name>
</gene>
<evidence type="ECO:0000313" key="2">
    <source>
        <dbReference type="EMBL" id="MDH7453682.1"/>
    </source>
</evidence>
<dbReference type="RefSeq" id="WP_280942893.1">
    <property type="nucleotide sequence ID" value="NZ_JARYGX010000021.1"/>
</dbReference>
<name>A0ABT6MSR1_9GAMM</name>
<comment type="caution">
    <text evidence="2">The sequence shown here is derived from an EMBL/GenBank/DDBJ whole genome shotgun (WGS) entry which is preliminary data.</text>
</comment>
<reference evidence="2" key="1">
    <citation type="journal article" date="2007" name="Int. J. Syst. Evol. Microbiol.">
        <title>Luteimonas composti sp. nov., a moderately thermophilic bacterium isolated from food waste.</title>
        <authorList>
            <person name="Young C.C."/>
            <person name="Kampfer P."/>
            <person name="Chen W.M."/>
            <person name="Yen W.S."/>
            <person name="Arun A.B."/>
            <person name="Lai W.A."/>
            <person name="Shen F.T."/>
            <person name="Rekha P.D."/>
            <person name="Lin K.Y."/>
            <person name="Chou J.H."/>
        </authorList>
    </citation>
    <scope>NUCLEOTIDE SEQUENCE</scope>
    <source>
        <strain evidence="2">CC-YY355</strain>
    </source>
</reference>
<evidence type="ECO:0000313" key="3">
    <source>
        <dbReference type="Proteomes" id="UP001160550"/>
    </source>
</evidence>
<keyword evidence="3" id="KW-1185">Reference proteome</keyword>
<reference evidence="2" key="2">
    <citation type="submission" date="2023-04" db="EMBL/GenBank/DDBJ databases">
        <authorList>
            <person name="Sun J.-Q."/>
        </authorList>
    </citation>
    <scope>NUCLEOTIDE SEQUENCE</scope>
    <source>
        <strain evidence="2">CC-YY355</strain>
    </source>
</reference>
<dbReference type="Proteomes" id="UP001160550">
    <property type="component" value="Unassembled WGS sequence"/>
</dbReference>
<evidence type="ECO:0008006" key="4">
    <source>
        <dbReference type="Google" id="ProtNLM"/>
    </source>
</evidence>
<evidence type="ECO:0000256" key="1">
    <source>
        <dbReference type="SAM" id="SignalP"/>
    </source>
</evidence>
<accession>A0ABT6MSR1</accession>
<proteinExistence type="predicted"/>
<sequence>MTHPLRRPLMPLVLPALLLAACATATGEDTMAGHRLQGEGPFQRFIVRYRDGSVPARDRDSVPGRLARAAAQVRSSPAPVPRWQRRLAVGADVFTVDPPLDRRAAEALMQALARDPDVEYVEVDRMMGIGPQPTMPMRDGD</sequence>
<dbReference type="EMBL" id="JARYGX010000021">
    <property type="protein sequence ID" value="MDH7453682.1"/>
    <property type="molecule type" value="Genomic_DNA"/>
</dbReference>
<feature type="chain" id="PRO_5045486559" description="Lipoprotein" evidence="1">
    <location>
        <begin position="26"/>
        <end position="141"/>
    </location>
</feature>
<feature type="signal peptide" evidence="1">
    <location>
        <begin position="1"/>
        <end position="25"/>
    </location>
</feature>
<dbReference type="PROSITE" id="PS51257">
    <property type="entry name" value="PROKAR_LIPOPROTEIN"/>
    <property type="match status" value="1"/>
</dbReference>
<protein>
    <recommendedName>
        <fullName evidence="4">Lipoprotein</fullName>
    </recommendedName>
</protein>
<keyword evidence="1" id="KW-0732">Signal</keyword>
<organism evidence="2 3">
    <name type="scientific">Luteimonas composti</name>
    <dbReference type="NCBI Taxonomy" id="398257"/>
    <lineage>
        <taxon>Bacteria</taxon>
        <taxon>Pseudomonadati</taxon>
        <taxon>Pseudomonadota</taxon>
        <taxon>Gammaproteobacteria</taxon>
        <taxon>Lysobacterales</taxon>
        <taxon>Lysobacteraceae</taxon>
        <taxon>Luteimonas</taxon>
    </lineage>
</organism>